<feature type="region of interest" description="Disordered" evidence="3">
    <location>
        <begin position="159"/>
        <end position="209"/>
    </location>
</feature>
<evidence type="ECO:0000256" key="1">
    <source>
        <dbReference type="ARBA" id="ARBA00022884"/>
    </source>
</evidence>
<dbReference type="SMART" id="SM01218">
    <property type="entry name" value="FoP_duplication"/>
    <property type="match status" value="1"/>
</dbReference>
<dbReference type="PANTHER" id="PTHR19965:SF35">
    <property type="entry name" value="RNA ANNEALING PROTEIN YRA1"/>
    <property type="match status" value="1"/>
</dbReference>
<dbReference type="PROSITE" id="PS50102">
    <property type="entry name" value="RRM"/>
    <property type="match status" value="1"/>
</dbReference>
<evidence type="ECO:0000313" key="6">
    <source>
        <dbReference type="Proteomes" id="UP000799536"/>
    </source>
</evidence>
<comment type="caution">
    <text evidence="5">The sequence shown here is derived from an EMBL/GenBank/DDBJ whole genome shotgun (WGS) entry which is preliminary data.</text>
</comment>
<evidence type="ECO:0000259" key="4">
    <source>
        <dbReference type="PROSITE" id="PS50102"/>
    </source>
</evidence>
<organism evidence="5 6">
    <name type="scientific">Delitschia confertaspora ATCC 74209</name>
    <dbReference type="NCBI Taxonomy" id="1513339"/>
    <lineage>
        <taxon>Eukaryota</taxon>
        <taxon>Fungi</taxon>
        <taxon>Dikarya</taxon>
        <taxon>Ascomycota</taxon>
        <taxon>Pezizomycotina</taxon>
        <taxon>Dothideomycetes</taxon>
        <taxon>Pleosporomycetidae</taxon>
        <taxon>Pleosporales</taxon>
        <taxon>Delitschiaceae</taxon>
        <taxon>Delitschia</taxon>
    </lineage>
</organism>
<dbReference type="EMBL" id="ML993927">
    <property type="protein sequence ID" value="KAF2202699.1"/>
    <property type="molecule type" value="Genomic_DNA"/>
</dbReference>
<dbReference type="InterPro" id="IPR051229">
    <property type="entry name" value="ALYREF_mRNA_export"/>
</dbReference>
<evidence type="ECO:0000313" key="5">
    <source>
        <dbReference type="EMBL" id="KAF2202699.1"/>
    </source>
</evidence>
<reference evidence="5" key="1">
    <citation type="journal article" date="2020" name="Stud. Mycol.">
        <title>101 Dothideomycetes genomes: a test case for predicting lifestyles and emergence of pathogens.</title>
        <authorList>
            <person name="Haridas S."/>
            <person name="Albert R."/>
            <person name="Binder M."/>
            <person name="Bloem J."/>
            <person name="Labutti K."/>
            <person name="Salamov A."/>
            <person name="Andreopoulos B."/>
            <person name="Baker S."/>
            <person name="Barry K."/>
            <person name="Bills G."/>
            <person name="Bluhm B."/>
            <person name="Cannon C."/>
            <person name="Castanera R."/>
            <person name="Culley D."/>
            <person name="Daum C."/>
            <person name="Ezra D."/>
            <person name="Gonzalez J."/>
            <person name="Henrissat B."/>
            <person name="Kuo A."/>
            <person name="Liang C."/>
            <person name="Lipzen A."/>
            <person name="Lutzoni F."/>
            <person name="Magnuson J."/>
            <person name="Mondo S."/>
            <person name="Nolan M."/>
            <person name="Ohm R."/>
            <person name="Pangilinan J."/>
            <person name="Park H.-J."/>
            <person name="Ramirez L."/>
            <person name="Alfaro M."/>
            <person name="Sun H."/>
            <person name="Tritt A."/>
            <person name="Yoshinaga Y."/>
            <person name="Zwiers L.-H."/>
            <person name="Turgeon B."/>
            <person name="Goodwin S."/>
            <person name="Spatafora J."/>
            <person name="Crous P."/>
            <person name="Grigoriev I."/>
        </authorList>
    </citation>
    <scope>NUCLEOTIDE SEQUENCE</scope>
    <source>
        <strain evidence="5">ATCC 74209</strain>
    </source>
</reference>
<feature type="compositionally biased region" description="Gly residues" evidence="3">
    <location>
        <begin position="192"/>
        <end position="201"/>
    </location>
</feature>
<dbReference type="GO" id="GO:0005634">
    <property type="term" value="C:nucleus"/>
    <property type="evidence" value="ECO:0007669"/>
    <property type="project" value="TreeGrafter"/>
</dbReference>
<feature type="compositionally biased region" description="Low complexity" evidence="3">
    <location>
        <begin position="36"/>
        <end position="57"/>
    </location>
</feature>
<dbReference type="Pfam" id="PF00076">
    <property type="entry name" value="RRM_1"/>
    <property type="match status" value="1"/>
</dbReference>
<sequence length="253" mass="26061">MSTNAGKLDKSLDDILKQRRGNKTRGRRNGPGGKPAGPKAPVGGITKNTKPAKTNKAVPTGPAAGTGSTKIIVSNLPYDVEEQQIKDYFSKTVGSIRKVEMRYGPDGRSRGVCDITFVKPGAAVTAAKQLDGIKIDNRPMKVEVVFAAKEAPVVAAPKSLAERVSGPKPQKAQPKPATATKKGAVRGRGSGRGRGGAGAGRGPKKTVEQLDAEMADYMAPAEGAANGDAMITNGGAVQGLAGGDATMVDDEML</sequence>
<dbReference type="Gene3D" id="3.30.70.330">
    <property type="match status" value="1"/>
</dbReference>
<accession>A0A9P4JSZ2</accession>
<dbReference type="Pfam" id="PF13865">
    <property type="entry name" value="FoP_duplication"/>
    <property type="match status" value="1"/>
</dbReference>
<feature type="compositionally biased region" description="Basic residues" evidence="3">
    <location>
        <begin position="18"/>
        <end position="28"/>
    </location>
</feature>
<dbReference type="InterPro" id="IPR025715">
    <property type="entry name" value="FoP_C"/>
</dbReference>
<name>A0A9P4JSZ2_9PLEO</name>
<feature type="compositionally biased region" description="Basic and acidic residues" evidence="3">
    <location>
        <begin position="7"/>
        <end position="17"/>
    </location>
</feature>
<feature type="domain" description="RRM" evidence="4">
    <location>
        <begin position="69"/>
        <end position="147"/>
    </location>
</feature>
<dbReference type="SMART" id="SM00360">
    <property type="entry name" value="RRM"/>
    <property type="match status" value="1"/>
</dbReference>
<evidence type="ECO:0000256" key="3">
    <source>
        <dbReference type="SAM" id="MobiDB-lite"/>
    </source>
</evidence>
<dbReference type="OrthoDB" id="346839at2759"/>
<dbReference type="AlphaFoldDB" id="A0A9P4JSZ2"/>
<gene>
    <name evidence="5" type="ORF">GQ43DRAFT_413138</name>
</gene>
<keyword evidence="1 2" id="KW-0694">RNA-binding</keyword>
<feature type="region of interest" description="Disordered" evidence="3">
    <location>
        <begin position="1"/>
        <end position="65"/>
    </location>
</feature>
<dbReference type="InterPro" id="IPR012677">
    <property type="entry name" value="Nucleotide-bd_a/b_plait_sf"/>
</dbReference>
<protein>
    <submittedName>
        <fullName evidence="5">RNA-binding domain-containing protein</fullName>
    </submittedName>
</protein>
<dbReference type="GO" id="GO:0003729">
    <property type="term" value="F:mRNA binding"/>
    <property type="evidence" value="ECO:0007669"/>
    <property type="project" value="TreeGrafter"/>
</dbReference>
<feature type="compositionally biased region" description="Low complexity" evidence="3">
    <location>
        <begin position="166"/>
        <end position="182"/>
    </location>
</feature>
<evidence type="ECO:0000256" key="2">
    <source>
        <dbReference type="PROSITE-ProRule" id="PRU00176"/>
    </source>
</evidence>
<dbReference type="SUPFAM" id="SSF54928">
    <property type="entry name" value="RNA-binding domain, RBD"/>
    <property type="match status" value="1"/>
</dbReference>
<dbReference type="InterPro" id="IPR035979">
    <property type="entry name" value="RBD_domain_sf"/>
</dbReference>
<keyword evidence="6" id="KW-1185">Reference proteome</keyword>
<dbReference type="InterPro" id="IPR000504">
    <property type="entry name" value="RRM_dom"/>
</dbReference>
<dbReference type="Proteomes" id="UP000799536">
    <property type="component" value="Unassembled WGS sequence"/>
</dbReference>
<proteinExistence type="predicted"/>
<dbReference type="PANTHER" id="PTHR19965">
    <property type="entry name" value="RNA AND EXPORT FACTOR BINDING PROTEIN"/>
    <property type="match status" value="1"/>
</dbReference>